<keyword evidence="2" id="KW-1185">Reference proteome</keyword>
<proteinExistence type="predicted"/>
<sequence length="109" mass="12096">MTPSPPNSQNNLPQSDSALCMRFELHRLGSFSPIAGVADLNNQPGPLAADGYFYDAELKTVYCFFCSSQPRSHTLSCTRQTWNVKNGVTNCPPIDRNGMMDIMRVKPRA</sequence>
<reference evidence="1 2" key="1">
    <citation type="submission" date="2024-02" db="EMBL/GenBank/DDBJ databases">
        <title>Chromosome-scale genome assembly of the rough periwinkle Littorina saxatilis.</title>
        <authorList>
            <person name="De Jode A."/>
            <person name="Faria R."/>
            <person name="Formenti G."/>
            <person name="Sims Y."/>
            <person name="Smith T.P."/>
            <person name="Tracey A."/>
            <person name="Wood J.M.D."/>
            <person name="Zagrodzka Z.B."/>
            <person name="Johannesson K."/>
            <person name="Butlin R.K."/>
            <person name="Leder E.H."/>
        </authorList>
    </citation>
    <scope>NUCLEOTIDE SEQUENCE [LARGE SCALE GENOMIC DNA]</scope>
    <source>
        <strain evidence="1">Snail1</strain>
        <tissue evidence="1">Muscle</tissue>
    </source>
</reference>
<comment type="caution">
    <text evidence="1">The sequence shown here is derived from an EMBL/GenBank/DDBJ whole genome shotgun (WGS) entry which is preliminary data.</text>
</comment>
<evidence type="ECO:0000313" key="1">
    <source>
        <dbReference type="EMBL" id="KAK7107652.1"/>
    </source>
</evidence>
<evidence type="ECO:0000313" key="2">
    <source>
        <dbReference type="Proteomes" id="UP001374579"/>
    </source>
</evidence>
<gene>
    <name evidence="1" type="ORF">V1264_015541</name>
</gene>
<dbReference type="Proteomes" id="UP001374579">
    <property type="component" value="Unassembled WGS sequence"/>
</dbReference>
<dbReference type="EMBL" id="JBAMIC010000004">
    <property type="protein sequence ID" value="KAK7107652.1"/>
    <property type="molecule type" value="Genomic_DNA"/>
</dbReference>
<name>A0AAN9BLE9_9CAEN</name>
<accession>A0AAN9BLE9</accession>
<dbReference type="SUPFAM" id="SSF57924">
    <property type="entry name" value="Inhibitor of apoptosis (IAP) repeat"/>
    <property type="match status" value="1"/>
</dbReference>
<dbReference type="AlphaFoldDB" id="A0AAN9BLE9"/>
<organism evidence="1 2">
    <name type="scientific">Littorina saxatilis</name>
    <dbReference type="NCBI Taxonomy" id="31220"/>
    <lineage>
        <taxon>Eukaryota</taxon>
        <taxon>Metazoa</taxon>
        <taxon>Spiralia</taxon>
        <taxon>Lophotrochozoa</taxon>
        <taxon>Mollusca</taxon>
        <taxon>Gastropoda</taxon>
        <taxon>Caenogastropoda</taxon>
        <taxon>Littorinimorpha</taxon>
        <taxon>Littorinoidea</taxon>
        <taxon>Littorinidae</taxon>
        <taxon>Littorina</taxon>
    </lineage>
</organism>
<protein>
    <submittedName>
        <fullName evidence="1">Uncharacterized protein</fullName>
    </submittedName>
</protein>